<name>A0A8H6C7E4_9LECA</name>
<evidence type="ECO:0000313" key="3">
    <source>
        <dbReference type="Proteomes" id="UP000593566"/>
    </source>
</evidence>
<feature type="compositionally biased region" description="Polar residues" evidence="1">
    <location>
        <begin position="204"/>
        <end position="222"/>
    </location>
</feature>
<dbReference type="GeneID" id="59334582"/>
<dbReference type="RefSeq" id="XP_037147654.1">
    <property type="nucleotide sequence ID" value="XM_037297080.1"/>
</dbReference>
<evidence type="ECO:0000313" key="2">
    <source>
        <dbReference type="EMBL" id="KAF6218219.1"/>
    </source>
</evidence>
<reference evidence="2 3" key="1">
    <citation type="journal article" date="2020" name="Genomics">
        <title>Complete, high-quality genomes from long-read metagenomic sequencing of two wolf lichen thalli reveals enigmatic genome architecture.</title>
        <authorList>
            <person name="McKenzie S.K."/>
            <person name="Walston R.F."/>
            <person name="Allen J.L."/>
        </authorList>
    </citation>
    <scope>NUCLEOTIDE SEQUENCE [LARGE SCALE GENOMIC DNA]</scope>
    <source>
        <strain evidence="2">WasteWater1</strain>
    </source>
</reference>
<proteinExistence type="predicted"/>
<comment type="caution">
    <text evidence="2">The sequence shown here is derived from an EMBL/GenBank/DDBJ whole genome shotgun (WGS) entry which is preliminary data.</text>
</comment>
<organism evidence="2 3">
    <name type="scientific">Letharia lupina</name>
    <dbReference type="NCBI Taxonomy" id="560253"/>
    <lineage>
        <taxon>Eukaryota</taxon>
        <taxon>Fungi</taxon>
        <taxon>Dikarya</taxon>
        <taxon>Ascomycota</taxon>
        <taxon>Pezizomycotina</taxon>
        <taxon>Lecanoromycetes</taxon>
        <taxon>OSLEUM clade</taxon>
        <taxon>Lecanoromycetidae</taxon>
        <taxon>Lecanorales</taxon>
        <taxon>Lecanorineae</taxon>
        <taxon>Parmeliaceae</taxon>
        <taxon>Letharia</taxon>
    </lineage>
</organism>
<dbReference type="EMBL" id="JACCJB010000023">
    <property type="protein sequence ID" value="KAF6218219.1"/>
    <property type="molecule type" value="Genomic_DNA"/>
</dbReference>
<keyword evidence="3" id="KW-1185">Reference proteome</keyword>
<feature type="region of interest" description="Disordered" evidence="1">
    <location>
        <begin position="178"/>
        <end position="268"/>
    </location>
</feature>
<evidence type="ECO:0000256" key="1">
    <source>
        <dbReference type="SAM" id="MobiDB-lite"/>
    </source>
</evidence>
<protein>
    <submittedName>
        <fullName evidence="2">Uncharacterized protein</fullName>
    </submittedName>
</protein>
<sequence length="512" mass="57343">MTEAEPGPISRPNSTLGILPPLAQLRFVNAGLEKNPYPREHYSRQFSVTPDRQTPQSQRTPLITWPDADPIEELREAKAWAVKEAKLLERFHAGRVILRKEEPEQYGIFGGDPEYWDSQTSHWKTEYEKLARVYDRRKQLEAEGRAVNGYAQSLLLSPIQSPSPPQSDGVLLATAAGIKKRKPTATRPSKQPIKKTSSQKRENPSPQLSQLTPKNSPNSISKASRKHTETAKEQDVPEGNSIQASFGTRPPRQMTDPIPKDRPHLVTESALGPRINTSRVSKTTTKKMRRQKKMHLRGPQAPRVLPWTLRSRDAISYRETGTRAASKKKRRPVVPVLPQPAPSLVSRQHLPIPHWSTLFTSYGALFAIPPLGSACRLYSQVRDNALNTWASQPELDQVAVGAGDVKLEFGCSKEPIPWDFVAEVAASEKDAVERGFARTWAWQGWERTGDHGRICDVGFRLAGGESVMPPKGVVVRRKIESREPRLVRGEVGPIRHAFGRSQLAESYPNRSI</sequence>
<dbReference type="AlphaFoldDB" id="A0A8H6C7E4"/>
<accession>A0A8H6C7E4</accession>
<dbReference type="Proteomes" id="UP000593566">
    <property type="component" value="Unassembled WGS sequence"/>
</dbReference>
<gene>
    <name evidence="2" type="ORF">HO133_006180</name>
</gene>
<feature type="compositionally biased region" description="Basic and acidic residues" evidence="1">
    <location>
        <begin position="226"/>
        <end position="235"/>
    </location>
</feature>